<organism evidence="2 3">
    <name type="scientific">Paenarthrobacter aromaticivorans</name>
    <dbReference type="NCBI Taxonomy" id="2849150"/>
    <lineage>
        <taxon>Bacteria</taxon>
        <taxon>Bacillati</taxon>
        <taxon>Actinomycetota</taxon>
        <taxon>Actinomycetes</taxon>
        <taxon>Micrococcales</taxon>
        <taxon>Micrococcaceae</taxon>
        <taxon>Paenarthrobacter</taxon>
    </lineage>
</organism>
<protein>
    <submittedName>
        <fullName evidence="2">Uncharacterized protein</fullName>
    </submittedName>
</protein>
<reference evidence="2 3" key="1">
    <citation type="submission" date="2021-06" db="EMBL/GenBank/DDBJ databases">
        <authorList>
            <person name="Jeong J.W."/>
        </authorList>
    </citation>
    <scope>NUCLEOTIDE SEQUENCE [LARGE SCALE GENOMIC DNA]</scope>
    <source>
        <strain evidence="2 3">MMS21-TAE1-1</strain>
    </source>
</reference>
<evidence type="ECO:0000313" key="3">
    <source>
        <dbReference type="Proteomes" id="UP000824166"/>
    </source>
</evidence>
<evidence type="ECO:0000256" key="1">
    <source>
        <dbReference type="SAM" id="MobiDB-lite"/>
    </source>
</evidence>
<feature type="compositionally biased region" description="Low complexity" evidence="1">
    <location>
        <begin position="23"/>
        <end position="42"/>
    </location>
</feature>
<sequence length="153" mass="16191">MALSACSFPLPVAQPTPIASSNAPTASAPQYSAPPSSAEPSAEITNPDATTGTGGVYGEFTSLSEACISVSATMLSVTILPLAALVGGNPDDIKKAKEELSQMQGKVPDELKPSFEKLRAYTESAGTDFRKYGEPEFEELMKPIQDWMDKNCK</sequence>
<dbReference type="Proteomes" id="UP000824166">
    <property type="component" value="Unassembled WGS sequence"/>
</dbReference>
<name>A0ABS6I3C9_9MICC</name>
<evidence type="ECO:0000313" key="2">
    <source>
        <dbReference type="EMBL" id="MBU8865131.1"/>
    </source>
</evidence>
<proteinExistence type="predicted"/>
<dbReference type="EMBL" id="JAHOPC010000001">
    <property type="protein sequence ID" value="MBU8865131.1"/>
    <property type="molecule type" value="Genomic_DNA"/>
</dbReference>
<accession>A0ABS6I3C9</accession>
<comment type="caution">
    <text evidence="2">The sequence shown here is derived from an EMBL/GenBank/DDBJ whole genome shotgun (WGS) entry which is preliminary data.</text>
</comment>
<feature type="region of interest" description="Disordered" evidence="1">
    <location>
        <begin position="17"/>
        <end position="56"/>
    </location>
</feature>
<keyword evidence="3" id="KW-1185">Reference proteome</keyword>
<gene>
    <name evidence="2" type="ORF">KSW38_02315</name>
</gene>
<dbReference type="RefSeq" id="WP_216922307.1">
    <property type="nucleotide sequence ID" value="NZ_JAHOPC010000001.1"/>
</dbReference>